<dbReference type="RefSeq" id="WP_011406635.1">
    <property type="nucleotide sequence ID" value="NZ_CATZNA010000072.1"/>
</dbReference>
<organism evidence="1 2">
    <name type="scientific">Methanosphaera stadtmanae</name>
    <dbReference type="NCBI Taxonomy" id="2317"/>
    <lineage>
        <taxon>Archaea</taxon>
        <taxon>Methanobacteriati</taxon>
        <taxon>Methanobacteriota</taxon>
        <taxon>Methanomada group</taxon>
        <taxon>Methanobacteria</taxon>
        <taxon>Methanobacteriales</taxon>
        <taxon>Methanobacteriaceae</taxon>
        <taxon>Methanosphaera</taxon>
    </lineage>
</organism>
<reference evidence="1 2" key="1">
    <citation type="submission" date="2017-05" db="EMBL/GenBank/DDBJ databases">
        <title>Host range expansion of the Methanosphaera genus to humans and monogastric animals involves recent and extensive reduction in genome content.</title>
        <authorList>
            <person name="Hoedt E.C."/>
            <person name="Volmer J.G."/>
            <person name="Parks D.H."/>
            <person name="Rosewarne C.P."/>
            <person name="Denman S.E."/>
            <person name="Mcsweeney C.S."/>
            <person name="O Cuiv P."/>
            <person name="Hugenholtz P."/>
            <person name="Tyson G.W."/>
            <person name="Morrison M."/>
        </authorList>
    </citation>
    <scope>NUCLEOTIDE SEQUENCE [LARGE SCALE GENOMIC DNA]</scope>
    <source>
        <strain evidence="1 2">PA5</strain>
    </source>
</reference>
<dbReference type="InterPro" id="IPR038594">
    <property type="entry name" value="SepF-like_sf"/>
</dbReference>
<gene>
    <name evidence="1" type="ORF">CA615_05205</name>
</gene>
<evidence type="ECO:0008006" key="3">
    <source>
        <dbReference type="Google" id="ProtNLM"/>
    </source>
</evidence>
<dbReference type="Gene3D" id="3.30.110.150">
    <property type="entry name" value="SepF-like protein"/>
    <property type="match status" value="1"/>
</dbReference>
<evidence type="ECO:0000313" key="1">
    <source>
        <dbReference type="EMBL" id="RAP02889.1"/>
    </source>
</evidence>
<sequence length="159" mass="17967">MDNSLRDISINIKKSLDRDYNVDSDMEPNFDDDQKMLSDNFISDVGDSYESDYEDIIVDHSDDEAVLIEPEQGVNIDTIRLVKIKSLNSLSDELDNVNKTGVPAILDLKYIQERRASEFRKLSSTLKAFKNATNASVILLGSTKNVIVVTPKDIRVLRQ</sequence>
<name>A0A328Q7W2_9EURY</name>
<dbReference type="Proteomes" id="UP000248557">
    <property type="component" value="Unassembled WGS sequence"/>
</dbReference>
<protein>
    <recommendedName>
        <fullName evidence="3">Cell division protein SepF</fullName>
    </recommendedName>
</protein>
<proteinExistence type="predicted"/>
<accession>A0A328Q7W2</accession>
<dbReference type="AlphaFoldDB" id="A0A328Q7W2"/>
<comment type="caution">
    <text evidence="1">The sequence shown here is derived from an EMBL/GenBank/DDBJ whole genome shotgun (WGS) entry which is preliminary data.</text>
</comment>
<dbReference type="EMBL" id="NGJK01000066">
    <property type="protein sequence ID" value="RAP02889.1"/>
    <property type="molecule type" value="Genomic_DNA"/>
</dbReference>
<evidence type="ECO:0000313" key="2">
    <source>
        <dbReference type="Proteomes" id="UP000248557"/>
    </source>
</evidence>
<dbReference type="GeneID" id="3855172"/>